<feature type="transmembrane region" description="Helical" evidence="1">
    <location>
        <begin position="338"/>
        <end position="360"/>
    </location>
</feature>
<keyword evidence="1" id="KW-0472">Membrane</keyword>
<keyword evidence="1" id="KW-0812">Transmembrane</keyword>
<feature type="transmembrane region" description="Helical" evidence="1">
    <location>
        <begin position="50"/>
        <end position="70"/>
    </location>
</feature>
<dbReference type="EMBL" id="VKGK01000031">
    <property type="protein sequence ID" value="TRY12561.1"/>
    <property type="molecule type" value="Genomic_DNA"/>
</dbReference>
<proteinExistence type="predicted"/>
<dbReference type="GO" id="GO:0016747">
    <property type="term" value="F:acyltransferase activity, transferring groups other than amino-acyl groups"/>
    <property type="evidence" value="ECO:0007669"/>
    <property type="project" value="InterPro"/>
</dbReference>
<keyword evidence="4" id="KW-1185">Reference proteome</keyword>
<evidence type="ECO:0000256" key="1">
    <source>
        <dbReference type="SAM" id="Phobius"/>
    </source>
</evidence>
<feature type="transmembrane region" description="Helical" evidence="1">
    <location>
        <begin position="90"/>
        <end position="108"/>
    </location>
</feature>
<feature type="domain" description="Acyltransferase 3" evidence="2">
    <location>
        <begin position="8"/>
        <end position="356"/>
    </location>
</feature>
<sequence>MMQSNRLHQLDWLRVIAVGVLMLFHIGMVYVPDWGFHFKHEASSDQLKNLLLIISPWRMGLLWFISGVALRFMWNKRRDWQLILTRSIQLLFPLLIGILLVIPPQLYIEMTQAGKMPLDFGPFLFALYVDPQHYFDDYQSGIWPHFDVNHLWFLRSLWQFSVMILLASPLLTSKWGLKVTHFLSKHLKIQFGISILSVALIETLLAGEQIREVYGLYFLLFGFLFGSHPPFWQQLKASWASISLFALTALVLLQGAFEFIWQSDPLQNNTTAVAIGLLIYTLAKTLPVFAVVSIASRFLSEKSAIINQLNPWVFPIYIFHQTIIIVVAYCLTRYQLPMILEGIMVTILTFILSGVAIVLLKQFTLLQAMFGVRLATTFYDSPVWRSLIVICCIPITFKLIS</sequence>
<dbReference type="AlphaFoldDB" id="A0A553JJC3"/>
<evidence type="ECO:0000313" key="3">
    <source>
        <dbReference type="EMBL" id="TRY12561.1"/>
    </source>
</evidence>
<keyword evidence="3" id="KW-0012">Acyltransferase</keyword>
<feature type="transmembrane region" description="Helical" evidence="1">
    <location>
        <begin position="213"/>
        <end position="232"/>
    </location>
</feature>
<dbReference type="OrthoDB" id="9809782at2"/>
<name>A0A553JJC3_SHEHA</name>
<dbReference type="RefSeq" id="WP_144041970.1">
    <property type="nucleotide sequence ID" value="NZ_BMPL01000030.1"/>
</dbReference>
<feature type="transmembrane region" description="Helical" evidence="1">
    <location>
        <begin position="312"/>
        <end position="332"/>
    </location>
</feature>
<evidence type="ECO:0000313" key="4">
    <source>
        <dbReference type="Proteomes" id="UP000318126"/>
    </source>
</evidence>
<keyword evidence="1" id="KW-1133">Transmembrane helix</keyword>
<evidence type="ECO:0000259" key="2">
    <source>
        <dbReference type="Pfam" id="PF01757"/>
    </source>
</evidence>
<dbReference type="InterPro" id="IPR050623">
    <property type="entry name" value="Glucan_succinyl_AcylTrfase"/>
</dbReference>
<dbReference type="Proteomes" id="UP000318126">
    <property type="component" value="Unassembled WGS sequence"/>
</dbReference>
<reference evidence="4" key="1">
    <citation type="submission" date="2019-07" db="EMBL/GenBank/DDBJ databases">
        <title>Shewanella sp. YLB-08 draft genomic sequence.</title>
        <authorList>
            <person name="Yu L."/>
        </authorList>
    </citation>
    <scope>NUCLEOTIDE SEQUENCE [LARGE SCALE GENOMIC DNA]</scope>
    <source>
        <strain evidence="4">JCM 20706</strain>
    </source>
</reference>
<feature type="transmembrane region" description="Helical" evidence="1">
    <location>
        <begin position="189"/>
        <end position="207"/>
    </location>
</feature>
<protein>
    <submittedName>
        <fullName evidence="3">Acyltransferase</fullName>
    </submittedName>
</protein>
<feature type="transmembrane region" description="Helical" evidence="1">
    <location>
        <begin position="12"/>
        <end position="30"/>
    </location>
</feature>
<dbReference type="InterPro" id="IPR002656">
    <property type="entry name" value="Acyl_transf_3_dom"/>
</dbReference>
<keyword evidence="3" id="KW-0808">Transferase</keyword>
<dbReference type="PANTHER" id="PTHR36927:SF3">
    <property type="entry name" value="GLUCANS BIOSYNTHESIS PROTEIN C"/>
    <property type="match status" value="1"/>
</dbReference>
<dbReference type="PANTHER" id="PTHR36927">
    <property type="entry name" value="BLR4337 PROTEIN"/>
    <property type="match status" value="1"/>
</dbReference>
<feature type="transmembrane region" description="Helical" evidence="1">
    <location>
        <begin position="239"/>
        <end position="261"/>
    </location>
</feature>
<organism evidence="3 4">
    <name type="scientific">Shewanella hanedai</name>
    <name type="common">Alteromonas hanedai</name>
    <dbReference type="NCBI Taxonomy" id="25"/>
    <lineage>
        <taxon>Bacteria</taxon>
        <taxon>Pseudomonadati</taxon>
        <taxon>Pseudomonadota</taxon>
        <taxon>Gammaproteobacteria</taxon>
        <taxon>Alteromonadales</taxon>
        <taxon>Shewanellaceae</taxon>
        <taxon>Shewanella</taxon>
    </lineage>
</organism>
<gene>
    <name evidence="3" type="ORF">FN961_20160</name>
</gene>
<comment type="caution">
    <text evidence="3">The sequence shown here is derived from an EMBL/GenBank/DDBJ whole genome shotgun (WGS) entry which is preliminary data.</text>
</comment>
<feature type="transmembrane region" description="Helical" evidence="1">
    <location>
        <begin position="273"/>
        <end position="300"/>
    </location>
</feature>
<accession>A0A553JJC3</accession>
<dbReference type="Pfam" id="PF01757">
    <property type="entry name" value="Acyl_transf_3"/>
    <property type="match status" value="1"/>
</dbReference>